<protein>
    <submittedName>
        <fullName evidence="1">Uncharacterized protein</fullName>
    </submittedName>
</protein>
<keyword evidence="2" id="KW-1185">Reference proteome</keyword>
<name>A0ACB8RDL3_9AGAM</name>
<sequence>MTEAPYTLYWTEHRYWAPSALWYVLICCFLDTLDHLRIPVTRPRPLSPARVSNASRNTPCIFAALVTGSCQPLEDKDAVRENQLTAFCSAVLVSKCASRSTSQRGCGRGQRR</sequence>
<accession>A0ACB8RDL3</accession>
<dbReference type="EMBL" id="MU276077">
    <property type="protein sequence ID" value="KAI0042229.1"/>
    <property type="molecule type" value="Genomic_DNA"/>
</dbReference>
<gene>
    <name evidence="1" type="ORF">FA95DRAFT_607125</name>
</gene>
<evidence type="ECO:0000313" key="2">
    <source>
        <dbReference type="Proteomes" id="UP000814033"/>
    </source>
</evidence>
<organism evidence="1 2">
    <name type="scientific">Auriscalpium vulgare</name>
    <dbReference type="NCBI Taxonomy" id="40419"/>
    <lineage>
        <taxon>Eukaryota</taxon>
        <taxon>Fungi</taxon>
        <taxon>Dikarya</taxon>
        <taxon>Basidiomycota</taxon>
        <taxon>Agaricomycotina</taxon>
        <taxon>Agaricomycetes</taxon>
        <taxon>Russulales</taxon>
        <taxon>Auriscalpiaceae</taxon>
        <taxon>Auriscalpium</taxon>
    </lineage>
</organism>
<evidence type="ECO:0000313" key="1">
    <source>
        <dbReference type="EMBL" id="KAI0042229.1"/>
    </source>
</evidence>
<comment type="caution">
    <text evidence="1">The sequence shown here is derived from an EMBL/GenBank/DDBJ whole genome shotgun (WGS) entry which is preliminary data.</text>
</comment>
<reference evidence="1" key="1">
    <citation type="submission" date="2021-02" db="EMBL/GenBank/DDBJ databases">
        <authorList>
            <consortium name="DOE Joint Genome Institute"/>
            <person name="Ahrendt S."/>
            <person name="Looney B.P."/>
            <person name="Miyauchi S."/>
            <person name="Morin E."/>
            <person name="Drula E."/>
            <person name="Courty P.E."/>
            <person name="Chicoki N."/>
            <person name="Fauchery L."/>
            <person name="Kohler A."/>
            <person name="Kuo A."/>
            <person name="Labutti K."/>
            <person name="Pangilinan J."/>
            <person name="Lipzen A."/>
            <person name="Riley R."/>
            <person name="Andreopoulos W."/>
            <person name="He G."/>
            <person name="Johnson J."/>
            <person name="Barry K.W."/>
            <person name="Grigoriev I.V."/>
            <person name="Nagy L."/>
            <person name="Hibbett D."/>
            <person name="Henrissat B."/>
            <person name="Matheny P.B."/>
            <person name="Labbe J."/>
            <person name="Martin F."/>
        </authorList>
    </citation>
    <scope>NUCLEOTIDE SEQUENCE</scope>
    <source>
        <strain evidence="1">FP105234-sp</strain>
    </source>
</reference>
<dbReference type="Proteomes" id="UP000814033">
    <property type="component" value="Unassembled WGS sequence"/>
</dbReference>
<reference evidence="1" key="2">
    <citation type="journal article" date="2022" name="New Phytol.">
        <title>Evolutionary transition to the ectomycorrhizal habit in the genomes of a hyperdiverse lineage of mushroom-forming fungi.</title>
        <authorList>
            <person name="Looney B."/>
            <person name="Miyauchi S."/>
            <person name="Morin E."/>
            <person name="Drula E."/>
            <person name="Courty P.E."/>
            <person name="Kohler A."/>
            <person name="Kuo A."/>
            <person name="LaButti K."/>
            <person name="Pangilinan J."/>
            <person name="Lipzen A."/>
            <person name="Riley R."/>
            <person name="Andreopoulos W."/>
            <person name="He G."/>
            <person name="Johnson J."/>
            <person name="Nolan M."/>
            <person name="Tritt A."/>
            <person name="Barry K.W."/>
            <person name="Grigoriev I.V."/>
            <person name="Nagy L.G."/>
            <person name="Hibbett D."/>
            <person name="Henrissat B."/>
            <person name="Matheny P.B."/>
            <person name="Labbe J."/>
            <person name="Martin F.M."/>
        </authorList>
    </citation>
    <scope>NUCLEOTIDE SEQUENCE</scope>
    <source>
        <strain evidence="1">FP105234-sp</strain>
    </source>
</reference>
<proteinExistence type="predicted"/>